<dbReference type="SUPFAM" id="SSF160904">
    <property type="entry name" value="Jann2411-like"/>
    <property type="match status" value="1"/>
</dbReference>
<dbReference type="Pfam" id="PF07336">
    <property type="entry name" value="ABATE"/>
    <property type="match status" value="1"/>
</dbReference>
<gene>
    <name evidence="2" type="ORF">ACFSCY_29610</name>
</gene>
<proteinExistence type="predicted"/>
<organism evidence="2 3">
    <name type="scientific">Pseudonocardia aurantiaca</name>
    <dbReference type="NCBI Taxonomy" id="75290"/>
    <lineage>
        <taxon>Bacteria</taxon>
        <taxon>Bacillati</taxon>
        <taxon>Actinomycetota</taxon>
        <taxon>Actinomycetes</taxon>
        <taxon>Pseudonocardiales</taxon>
        <taxon>Pseudonocardiaceae</taxon>
        <taxon>Pseudonocardia</taxon>
    </lineage>
</organism>
<dbReference type="InterPro" id="IPR023286">
    <property type="entry name" value="ABATE_dom_sf"/>
</dbReference>
<dbReference type="EMBL" id="JBHUCP010000025">
    <property type="protein sequence ID" value="MFD1533589.1"/>
    <property type="molecule type" value="Genomic_DNA"/>
</dbReference>
<dbReference type="InterPro" id="IPR021005">
    <property type="entry name" value="Znf_CGNR"/>
</dbReference>
<dbReference type="Gene3D" id="1.10.3300.10">
    <property type="entry name" value="Jann2411-like domain"/>
    <property type="match status" value="1"/>
</dbReference>
<dbReference type="PANTHER" id="PTHR35525:SF3">
    <property type="entry name" value="BLL6575 PROTEIN"/>
    <property type="match status" value="1"/>
</dbReference>
<dbReference type="PANTHER" id="PTHR35525">
    <property type="entry name" value="BLL6575 PROTEIN"/>
    <property type="match status" value="1"/>
</dbReference>
<dbReference type="RefSeq" id="WP_343985636.1">
    <property type="nucleotide sequence ID" value="NZ_BAAAJG010000026.1"/>
</dbReference>
<sequence>MTSQTLFDDYTSLSLNIAVDLANTLLPMTGGDRLEREEDLRDFLRAHDEAVSAADEPAARWHVNAAQVRETRELRDTLRVIFEFAATEPARAVAALDAGLIASGAMPRMSHRDGWPYRYFTSTRLDCASWLAATTLTGMAAMLSEYGGRRLGTCTADSCRAVYLDLSKNTSKVYCSQTCAHRQSVAAFRARRRADRQPARPDTR</sequence>
<comment type="caution">
    <text evidence="2">The sequence shown here is derived from an EMBL/GenBank/DDBJ whole genome shotgun (WGS) entry which is preliminary data.</text>
</comment>
<dbReference type="Pfam" id="PF11706">
    <property type="entry name" value="zf-CGNR"/>
    <property type="match status" value="1"/>
</dbReference>
<keyword evidence="3" id="KW-1185">Reference proteome</keyword>
<feature type="domain" description="Zinc finger CGNR" evidence="1">
    <location>
        <begin position="150"/>
        <end position="192"/>
    </location>
</feature>
<evidence type="ECO:0000259" key="1">
    <source>
        <dbReference type="Pfam" id="PF11706"/>
    </source>
</evidence>
<reference evidence="3" key="1">
    <citation type="journal article" date="2019" name="Int. J. Syst. Evol. Microbiol.">
        <title>The Global Catalogue of Microorganisms (GCM) 10K type strain sequencing project: providing services to taxonomists for standard genome sequencing and annotation.</title>
        <authorList>
            <consortium name="The Broad Institute Genomics Platform"/>
            <consortium name="The Broad Institute Genome Sequencing Center for Infectious Disease"/>
            <person name="Wu L."/>
            <person name="Ma J."/>
        </authorList>
    </citation>
    <scope>NUCLEOTIDE SEQUENCE [LARGE SCALE GENOMIC DNA]</scope>
    <source>
        <strain evidence="3">JCM 12165</strain>
    </source>
</reference>
<accession>A0ABW4FST6</accession>
<dbReference type="InterPro" id="IPR010852">
    <property type="entry name" value="ABATE"/>
</dbReference>
<evidence type="ECO:0000313" key="2">
    <source>
        <dbReference type="EMBL" id="MFD1533589.1"/>
    </source>
</evidence>
<evidence type="ECO:0000313" key="3">
    <source>
        <dbReference type="Proteomes" id="UP001597145"/>
    </source>
</evidence>
<name>A0ABW4FST6_9PSEU</name>
<dbReference type="Proteomes" id="UP001597145">
    <property type="component" value="Unassembled WGS sequence"/>
</dbReference>
<protein>
    <submittedName>
        <fullName evidence="2">CGNR zinc finger domain-containing protein</fullName>
    </submittedName>
</protein>